<dbReference type="Proteomes" id="UP000226309">
    <property type="component" value="Segment"/>
</dbReference>
<evidence type="ECO:0000313" key="2">
    <source>
        <dbReference type="EMBL" id="ARU13528.1"/>
    </source>
</evidence>
<feature type="transmembrane region" description="Helical" evidence="1">
    <location>
        <begin position="6"/>
        <end position="23"/>
    </location>
</feature>
<protein>
    <submittedName>
        <fullName evidence="2">Uncharacterized protein</fullName>
    </submittedName>
</protein>
<organism evidence="2 3">
    <name type="scientific">Streptococcus phage P7132</name>
    <dbReference type="NCBI Taxonomy" id="1971421"/>
    <lineage>
        <taxon>Viruses</taxon>
        <taxon>Duplodnaviria</taxon>
        <taxon>Heunggongvirae</taxon>
        <taxon>Uroviricota</taxon>
        <taxon>Caudoviricetes</taxon>
        <taxon>Aliceevansviridae</taxon>
        <taxon>Moineauvirus</taxon>
        <taxon>Moineauvirus P7132</taxon>
    </lineage>
</organism>
<keyword evidence="3" id="KW-1185">Reference proteome</keyword>
<name>A0A286QPA5_9CAUD</name>
<gene>
    <name evidence="2" type="ORF">P7132_43</name>
</gene>
<sequence>MYWILLFIKYLLGLCIGLSAMRVSKKLPSHDRLTASEGVEPSQATRIKMFNIPK</sequence>
<accession>A0A286QPA5</accession>
<evidence type="ECO:0000313" key="3">
    <source>
        <dbReference type="Proteomes" id="UP000226309"/>
    </source>
</evidence>
<reference evidence="2 3" key="1">
    <citation type="journal article" date="2017" name="Front. Microbiol.">
        <title>Global Survey and Genome Exploration of Bacteriophages Infecting the Lactic Acid Bacterium Streptococcus thermophilus.</title>
        <authorList>
            <person name="McDonnell B."/>
            <person name="Mahony J."/>
            <person name="Hanemaaijer L."/>
            <person name="Neve H."/>
            <person name="Noben J.-P."/>
            <person name="Lugli G.A."/>
            <person name="Ventura M."/>
            <person name="Kouwen T.R."/>
            <person name="van Sinderen D."/>
        </authorList>
    </citation>
    <scope>NUCLEOTIDE SEQUENCE [LARGE SCALE GENOMIC DNA]</scope>
</reference>
<keyword evidence="1" id="KW-1133">Transmembrane helix</keyword>
<dbReference type="EMBL" id="KY705262">
    <property type="protein sequence ID" value="ARU13528.1"/>
    <property type="molecule type" value="Genomic_DNA"/>
</dbReference>
<keyword evidence="1" id="KW-0812">Transmembrane</keyword>
<evidence type="ECO:0000256" key="1">
    <source>
        <dbReference type="SAM" id="Phobius"/>
    </source>
</evidence>
<proteinExistence type="predicted"/>
<keyword evidence="1" id="KW-0472">Membrane</keyword>